<keyword evidence="1" id="KW-0812">Transmembrane</keyword>
<keyword evidence="1" id="KW-0472">Membrane</keyword>
<accession>A0A1V0S9U8</accession>
<gene>
    <name evidence="2" type="ORF">Catovirus_1_536</name>
</gene>
<sequence>MGNKWSNKVNANNNVGNNYNDLPTNLVYLVGIISLVWFGERLVINVYNKLTPSDTKQHFEAIAQGLSILSNNQAPLLQVQVLEKHTEIEIKKIELEIKKLELENKKRIFIRSNM</sequence>
<keyword evidence="1" id="KW-1133">Transmembrane helix</keyword>
<protein>
    <submittedName>
        <fullName evidence="2">Uncharacterized protein</fullName>
    </submittedName>
</protein>
<evidence type="ECO:0000256" key="1">
    <source>
        <dbReference type="SAM" id="Phobius"/>
    </source>
</evidence>
<feature type="transmembrane region" description="Helical" evidence="1">
    <location>
        <begin position="26"/>
        <end position="47"/>
    </location>
</feature>
<proteinExistence type="predicted"/>
<dbReference type="EMBL" id="KY684083">
    <property type="protein sequence ID" value="ARF08486.1"/>
    <property type="molecule type" value="Genomic_DNA"/>
</dbReference>
<evidence type="ECO:0000313" key="2">
    <source>
        <dbReference type="EMBL" id="ARF08486.1"/>
    </source>
</evidence>
<reference evidence="2" key="1">
    <citation type="journal article" date="2017" name="Science">
        <title>Giant viruses with an expanded complement of translation system components.</title>
        <authorList>
            <person name="Schulz F."/>
            <person name="Yutin N."/>
            <person name="Ivanova N.N."/>
            <person name="Ortega D.R."/>
            <person name="Lee T.K."/>
            <person name="Vierheilig J."/>
            <person name="Daims H."/>
            <person name="Horn M."/>
            <person name="Wagner M."/>
            <person name="Jensen G.J."/>
            <person name="Kyrpides N.C."/>
            <person name="Koonin E.V."/>
            <person name="Woyke T."/>
        </authorList>
    </citation>
    <scope>NUCLEOTIDE SEQUENCE</scope>
    <source>
        <strain evidence="2">CTV1</strain>
    </source>
</reference>
<organism evidence="2">
    <name type="scientific">Catovirus CTV1</name>
    <dbReference type="NCBI Taxonomy" id="1977631"/>
    <lineage>
        <taxon>Viruses</taxon>
        <taxon>Varidnaviria</taxon>
        <taxon>Bamfordvirae</taxon>
        <taxon>Nucleocytoviricota</taxon>
        <taxon>Megaviricetes</taxon>
        <taxon>Imitervirales</taxon>
        <taxon>Mimiviridae</taxon>
        <taxon>Klosneuvirinae</taxon>
        <taxon>Catovirus</taxon>
    </lineage>
</organism>
<name>A0A1V0S9U8_9VIRU</name>